<evidence type="ECO:0000256" key="4">
    <source>
        <dbReference type="ARBA" id="ARBA00022475"/>
    </source>
</evidence>
<keyword evidence="5 10" id="KW-0812">Transmembrane</keyword>
<keyword evidence="6" id="KW-0653">Protein transport</keyword>
<dbReference type="SMART" id="SM01323">
    <property type="entry name" value="YajC"/>
    <property type="match status" value="1"/>
</dbReference>
<name>A0A841CB63_9LACT</name>
<dbReference type="InterPro" id="IPR003849">
    <property type="entry name" value="Preprotein_translocase_YajC"/>
</dbReference>
<evidence type="ECO:0000256" key="2">
    <source>
        <dbReference type="ARBA" id="ARBA00006742"/>
    </source>
</evidence>
<dbReference type="AlphaFoldDB" id="A0A841CB63"/>
<dbReference type="Pfam" id="PF02699">
    <property type="entry name" value="YajC"/>
    <property type="match status" value="1"/>
</dbReference>
<comment type="caution">
    <text evidence="11">The sequence shown here is derived from an EMBL/GenBank/DDBJ whole genome shotgun (WGS) entry which is preliminary data.</text>
</comment>
<sequence length="111" mass="12332">MSSLVTFLPIIIIMVGLMWWMQRSQKKQQQKRQEQLNTMSVGDIVITIGGLHGVIDSVNTDLNTVDIDCEGVVLTFEKSAIRTFSKPVSLNGISDETIVEAPIDNPIEESK</sequence>
<proteinExistence type="inferred from homology"/>
<evidence type="ECO:0000313" key="12">
    <source>
        <dbReference type="Proteomes" id="UP000562464"/>
    </source>
</evidence>
<evidence type="ECO:0000256" key="3">
    <source>
        <dbReference type="ARBA" id="ARBA00022448"/>
    </source>
</evidence>
<evidence type="ECO:0000256" key="10">
    <source>
        <dbReference type="SAM" id="Phobius"/>
    </source>
</evidence>
<accession>A0A841CB63</accession>
<evidence type="ECO:0000256" key="6">
    <source>
        <dbReference type="ARBA" id="ARBA00022927"/>
    </source>
</evidence>
<dbReference type="RefSeq" id="WP_183541269.1">
    <property type="nucleotide sequence ID" value="NZ_DASWOY010000027.1"/>
</dbReference>
<dbReference type="PANTHER" id="PTHR33909:SF1">
    <property type="entry name" value="SEC TRANSLOCON ACCESSORY COMPLEX SUBUNIT YAJC"/>
    <property type="match status" value="1"/>
</dbReference>
<evidence type="ECO:0000256" key="1">
    <source>
        <dbReference type="ARBA" id="ARBA00004162"/>
    </source>
</evidence>
<gene>
    <name evidence="11" type="ORF">HNQ37_001714</name>
</gene>
<keyword evidence="12" id="KW-1185">Reference proteome</keyword>
<comment type="similarity">
    <text evidence="2">Belongs to the YajC family.</text>
</comment>
<feature type="transmembrane region" description="Helical" evidence="10">
    <location>
        <begin position="6"/>
        <end position="22"/>
    </location>
</feature>
<evidence type="ECO:0000256" key="7">
    <source>
        <dbReference type="ARBA" id="ARBA00022989"/>
    </source>
</evidence>
<dbReference type="PANTHER" id="PTHR33909">
    <property type="entry name" value="SEC TRANSLOCON ACCESSORY COMPLEX SUBUNIT YAJC"/>
    <property type="match status" value="1"/>
</dbReference>
<comment type="subcellular location">
    <subcellularLocation>
        <location evidence="1">Cell membrane</location>
        <topology evidence="1">Single-pass membrane protein</topology>
    </subcellularLocation>
</comment>
<evidence type="ECO:0000256" key="9">
    <source>
        <dbReference type="ARBA" id="ARBA00023136"/>
    </source>
</evidence>
<keyword evidence="3" id="KW-0813">Transport</keyword>
<dbReference type="GO" id="GO:0015031">
    <property type="term" value="P:protein transport"/>
    <property type="evidence" value="ECO:0007669"/>
    <property type="project" value="UniProtKB-KW"/>
</dbReference>
<keyword evidence="4" id="KW-1003">Cell membrane</keyword>
<dbReference type="Proteomes" id="UP000562464">
    <property type="component" value="Unassembled WGS sequence"/>
</dbReference>
<dbReference type="NCBIfam" id="TIGR00739">
    <property type="entry name" value="yajC"/>
    <property type="match status" value="1"/>
</dbReference>
<keyword evidence="8" id="KW-0811">Translocation</keyword>
<keyword evidence="9 10" id="KW-0472">Membrane</keyword>
<dbReference type="GO" id="GO:0005886">
    <property type="term" value="C:plasma membrane"/>
    <property type="evidence" value="ECO:0007669"/>
    <property type="project" value="UniProtKB-SubCell"/>
</dbReference>
<dbReference type="EMBL" id="JACHHV010000055">
    <property type="protein sequence ID" value="MBB5888791.1"/>
    <property type="molecule type" value="Genomic_DNA"/>
</dbReference>
<keyword evidence="7 10" id="KW-1133">Transmembrane helix</keyword>
<evidence type="ECO:0000313" key="11">
    <source>
        <dbReference type="EMBL" id="MBB5888791.1"/>
    </source>
</evidence>
<evidence type="ECO:0000256" key="5">
    <source>
        <dbReference type="ARBA" id="ARBA00022692"/>
    </source>
</evidence>
<protein>
    <submittedName>
        <fullName evidence="11">Preprotein translocase subunit YajC</fullName>
    </submittedName>
</protein>
<reference evidence="11 12" key="1">
    <citation type="submission" date="2020-08" db="EMBL/GenBank/DDBJ databases">
        <title>Genomic Encyclopedia of Type Strains, Phase IV (KMG-IV): sequencing the most valuable type-strain genomes for metagenomic binning, comparative biology and taxonomic classification.</title>
        <authorList>
            <person name="Goeker M."/>
        </authorList>
    </citation>
    <scope>NUCLEOTIDE SEQUENCE [LARGE SCALE GENOMIC DNA]</scope>
    <source>
        <strain evidence="11 12">DSM 14925</strain>
    </source>
</reference>
<organism evidence="11 12">
    <name type="scientific">Lactovum miscens</name>
    <dbReference type="NCBI Taxonomy" id="190387"/>
    <lineage>
        <taxon>Bacteria</taxon>
        <taxon>Bacillati</taxon>
        <taxon>Bacillota</taxon>
        <taxon>Bacilli</taxon>
        <taxon>Lactobacillales</taxon>
        <taxon>Streptococcaceae</taxon>
        <taxon>Lactovum</taxon>
    </lineage>
</organism>
<evidence type="ECO:0000256" key="8">
    <source>
        <dbReference type="ARBA" id="ARBA00023010"/>
    </source>
</evidence>